<dbReference type="OrthoDB" id="5949386at2"/>
<dbReference type="InterPro" id="IPR018060">
    <property type="entry name" value="HTH_AraC"/>
</dbReference>
<dbReference type="PANTHER" id="PTHR11019:SF159">
    <property type="entry name" value="TRANSCRIPTIONAL REGULATOR-RELATED"/>
    <property type="match status" value="1"/>
</dbReference>
<evidence type="ECO:0000313" key="7">
    <source>
        <dbReference type="Proteomes" id="UP000198693"/>
    </source>
</evidence>
<proteinExistence type="predicted"/>
<protein>
    <submittedName>
        <fullName evidence="6">AraC-type DNA-binding protein</fullName>
    </submittedName>
</protein>
<keyword evidence="4" id="KW-0804">Transcription</keyword>
<gene>
    <name evidence="6" type="ORF">SAMN04487955_12219</name>
</gene>
<name>A0A1I7KJF7_9GAMM</name>
<dbReference type="InterPro" id="IPR011051">
    <property type="entry name" value="RmlC_Cupin_sf"/>
</dbReference>
<dbReference type="Gene3D" id="1.10.10.60">
    <property type="entry name" value="Homeodomain-like"/>
    <property type="match status" value="1"/>
</dbReference>
<dbReference type="Gene3D" id="2.60.120.10">
    <property type="entry name" value="Jelly Rolls"/>
    <property type="match status" value="1"/>
</dbReference>
<keyword evidence="3 6" id="KW-0238">DNA-binding</keyword>
<dbReference type="InterPro" id="IPR009057">
    <property type="entry name" value="Homeodomain-like_sf"/>
</dbReference>
<dbReference type="STRING" id="463301.SAMN04487955_12219"/>
<evidence type="ECO:0000256" key="3">
    <source>
        <dbReference type="ARBA" id="ARBA00023125"/>
    </source>
</evidence>
<keyword evidence="1" id="KW-0678">Repressor</keyword>
<dbReference type="InterPro" id="IPR014710">
    <property type="entry name" value="RmlC-like_jellyroll"/>
</dbReference>
<dbReference type="SUPFAM" id="SSF46689">
    <property type="entry name" value="Homeodomain-like"/>
    <property type="match status" value="1"/>
</dbReference>
<evidence type="ECO:0000256" key="1">
    <source>
        <dbReference type="ARBA" id="ARBA00022491"/>
    </source>
</evidence>
<evidence type="ECO:0000256" key="4">
    <source>
        <dbReference type="ARBA" id="ARBA00023163"/>
    </source>
</evidence>
<evidence type="ECO:0000259" key="5">
    <source>
        <dbReference type="PROSITE" id="PS01124"/>
    </source>
</evidence>
<dbReference type="SMART" id="SM00342">
    <property type="entry name" value="HTH_ARAC"/>
    <property type="match status" value="1"/>
</dbReference>
<dbReference type="AlphaFoldDB" id="A0A1I7KJF7"/>
<dbReference type="Pfam" id="PF02311">
    <property type="entry name" value="AraC_binding"/>
    <property type="match status" value="1"/>
</dbReference>
<dbReference type="FunFam" id="1.10.10.60:FF:000132">
    <property type="entry name" value="AraC family transcriptional regulator"/>
    <property type="match status" value="1"/>
</dbReference>
<evidence type="ECO:0000313" key="6">
    <source>
        <dbReference type="EMBL" id="SFU97588.1"/>
    </source>
</evidence>
<dbReference type="SUPFAM" id="SSF51182">
    <property type="entry name" value="RmlC-like cupins"/>
    <property type="match status" value="1"/>
</dbReference>
<evidence type="ECO:0000256" key="2">
    <source>
        <dbReference type="ARBA" id="ARBA00023015"/>
    </source>
</evidence>
<dbReference type="CDD" id="cd06124">
    <property type="entry name" value="cupin_NimR-like_N"/>
    <property type="match status" value="1"/>
</dbReference>
<dbReference type="InterPro" id="IPR003313">
    <property type="entry name" value="AraC-bd"/>
</dbReference>
<dbReference type="PROSITE" id="PS01124">
    <property type="entry name" value="HTH_ARAC_FAMILY_2"/>
    <property type="match status" value="1"/>
</dbReference>
<keyword evidence="7" id="KW-1185">Reference proteome</keyword>
<feature type="domain" description="HTH araC/xylS-type" evidence="5">
    <location>
        <begin position="182"/>
        <end position="253"/>
    </location>
</feature>
<dbReference type="Pfam" id="PF12833">
    <property type="entry name" value="HTH_18"/>
    <property type="match status" value="1"/>
</dbReference>
<dbReference type="PANTHER" id="PTHR11019">
    <property type="entry name" value="HTH-TYPE TRANSCRIPTIONAL REGULATOR NIMR"/>
    <property type="match status" value="1"/>
</dbReference>
<dbReference type="EMBL" id="FPBP01000022">
    <property type="protein sequence ID" value="SFU97588.1"/>
    <property type="molecule type" value="Genomic_DNA"/>
</dbReference>
<dbReference type="Proteomes" id="UP000198693">
    <property type="component" value="Unassembled WGS sequence"/>
</dbReference>
<sequence length="253" mass="27855">MLETLSALSRLPRPLYGSEHSLPNQAIGQPHCHPWAQLSHALRGTLRVETERGHFLAPPGQAAWVPAGMRHAVYCSPGTVIRSLYVVPEVLPTFGKKSCVLRIDALLRELIQAFSLLPEHYDVTGADGRLAAVLIDRLAEAEEAGIILPWPEDPRLQALCRHLQAHPDDRTGLEALAEHFSGVTGRTLSRWFLAQTGLNFRQWRKRCRVMAALPLLERGERVTDAALACGYDSPSAFIAAFHEQLGAPPGAFI</sequence>
<dbReference type="GO" id="GO:0043565">
    <property type="term" value="F:sequence-specific DNA binding"/>
    <property type="evidence" value="ECO:0007669"/>
    <property type="project" value="InterPro"/>
</dbReference>
<reference evidence="7" key="1">
    <citation type="submission" date="2016-10" db="EMBL/GenBank/DDBJ databases">
        <authorList>
            <person name="Varghese N."/>
            <person name="Submissions S."/>
        </authorList>
    </citation>
    <scope>NUCLEOTIDE SEQUENCE [LARGE SCALE GENOMIC DNA]</scope>
    <source>
        <strain evidence="7">CGMCC 1.6981</strain>
    </source>
</reference>
<dbReference type="GO" id="GO:0003700">
    <property type="term" value="F:DNA-binding transcription factor activity"/>
    <property type="evidence" value="ECO:0007669"/>
    <property type="project" value="InterPro"/>
</dbReference>
<accession>A0A1I7KJF7</accession>
<keyword evidence="2" id="KW-0805">Transcription regulation</keyword>
<organism evidence="6 7">
    <name type="scientific">Halomonas korlensis</name>
    <dbReference type="NCBI Taxonomy" id="463301"/>
    <lineage>
        <taxon>Bacteria</taxon>
        <taxon>Pseudomonadati</taxon>
        <taxon>Pseudomonadota</taxon>
        <taxon>Gammaproteobacteria</taxon>
        <taxon>Oceanospirillales</taxon>
        <taxon>Halomonadaceae</taxon>
        <taxon>Halomonas</taxon>
    </lineage>
</organism>